<dbReference type="CDD" id="cd00054">
    <property type="entry name" value="EGF_CA"/>
    <property type="match status" value="1"/>
</dbReference>
<name>A0A3Q1F914_9TELE</name>
<reference evidence="7" key="2">
    <citation type="submission" date="2025-09" db="UniProtKB">
        <authorList>
            <consortium name="Ensembl"/>
        </authorList>
    </citation>
    <scope>IDENTIFICATION</scope>
</reference>
<evidence type="ECO:0000256" key="3">
    <source>
        <dbReference type="ARBA" id="ARBA00023157"/>
    </source>
</evidence>
<keyword evidence="4" id="KW-0325">Glycoprotein</keyword>
<evidence type="ECO:0000256" key="4">
    <source>
        <dbReference type="ARBA" id="ARBA00023180"/>
    </source>
</evidence>
<reference evidence="7" key="1">
    <citation type="submission" date="2025-08" db="UniProtKB">
        <authorList>
            <consortium name="Ensembl"/>
        </authorList>
    </citation>
    <scope>IDENTIFICATION</scope>
</reference>
<organism evidence="7 8">
    <name type="scientific">Acanthochromis polyacanthus</name>
    <name type="common">spiny chromis</name>
    <dbReference type="NCBI Taxonomy" id="80966"/>
    <lineage>
        <taxon>Eukaryota</taxon>
        <taxon>Metazoa</taxon>
        <taxon>Chordata</taxon>
        <taxon>Craniata</taxon>
        <taxon>Vertebrata</taxon>
        <taxon>Euteleostomi</taxon>
        <taxon>Actinopterygii</taxon>
        <taxon>Neopterygii</taxon>
        <taxon>Teleostei</taxon>
        <taxon>Neoteleostei</taxon>
        <taxon>Acanthomorphata</taxon>
        <taxon>Ovalentaria</taxon>
        <taxon>Pomacentridae</taxon>
        <taxon>Acanthochromis</taxon>
    </lineage>
</organism>
<evidence type="ECO:0000256" key="1">
    <source>
        <dbReference type="ARBA" id="ARBA00007384"/>
    </source>
</evidence>
<dbReference type="Gene3D" id="2.10.25.10">
    <property type="entry name" value="Laminin"/>
    <property type="match status" value="1"/>
</dbReference>
<feature type="domain" description="EGF-like" evidence="6">
    <location>
        <begin position="23"/>
        <end position="56"/>
    </location>
</feature>
<evidence type="ECO:0000256" key="2">
    <source>
        <dbReference type="ARBA" id="ARBA00022536"/>
    </source>
</evidence>
<dbReference type="PROSITE" id="PS50026">
    <property type="entry name" value="EGF_3"/>
    <property type="match status" value="1"/>
</dbReference>
<dbReference type="GeneTree" id="ENSGT00940000172201"/>
<dbReference type="GO" id="GO:0007165">
    <property type="term" value="P:signal transduction"/>
    <property type="evidence" value="ECO:0007669"/>
    <property type="project" value="UniProtKB-ARBA"/>
</dbReference>
<feature type="disulfide bond" evidence="5">
    <location>
        <begin position="46"/>
        <end position="55"/>
    </location>
</feature>
<comment type="caution">
    <text evidence="5">Lacks conserved residue(s) required for the propagation of feature annotation.</text>
</comment>
<accession>A0A3Q1F914</accession>
<keyword evidence="2 5" id="KW-0245">EGF-like domain</keyword>
<dbReference type="InterPro" id="IPR000742">
    <property type="entry name" value="EGF"/>
</dbReference>
<evidence type="ECO:0000256" key="5">
    <source>
        <dbReference type="PROSITE-ProRule" id="PRU00076"/>
    </source>
</evidence>
<keyword evidence="8" id="KW-1185">Reference proteome</keyword>
<keyword evidence="3 5" id="KW-1015">Disulfide bond</keyword>
<evidence type="ECO:0000259" key="6">
    <source>
        <dbReference type="PROSITE" id="PS50026"/>
    </source>
</evidence>
<evidence type="ECO:0000313" key="8">
    <source>
        <dbReference type="Proteomes" id="UP000257200"/>
    </source>
</evidence>
<dbReference type="FunFam" id="2.10.25.10:FF:000421">
    <property type="entry name" value="Teratocarcinoma-derived growth factor"/>
    <property type="match status" value="1"/>
</dbReference>
<protein>
    <recommendedName>
        <fullName evidence="6">EGF-like domain-containing protein</fullName>
    </recommendedName>
</protein>
<dbReference type="SUPFAM" id="SSF57196">
    <property type="entry name" value="EGF/Laminin"/>
    <property type="match status" value="1"/>
</dbReference>
<dbReference type="Proteomes" id="UP000257200">
    <property type="component" value="Unplaced"/>
</dbReference>
<dbReference type="Ensembl" id="ENSAPOT00000022665.1">
    <property type="protein sequence ID" value="ENSAPOP00000014291.1"/>
    <property type="gene ID" value="ENSAPOG00000017169.1"/>
</dbReference>
<dbReference type="PROSITE" id="PS00022">
    <property type="entry name" value="EGF_1"/>
    <property type="match status" value="1"/>
</dbReference>
<sequence>MSFDSFWTKSNSGRISSSIELFTIKFHSRNCCKNGGTCILGTFCACPPSFTGRNCEYDQRISGSCSLLVCYLQTLLMRPELIICCCLILNKHISCCSAVCRSSKINKQSK</sequence>
<dbReference type="AlphaFoldDB" id="A0A3Q1F914"/>
<evidence type="ECO:0000313" key="7">
    <source>
        <dbReference type="Ensembl" id="ENSAPOP00000014291.1"/>
    </source>
</evidence>
<comment type="similarity">
    <text evidence="1">Belongs to the EGF-CFC (Cripto-1/FRL1/Cryptic) family.</text>
</comment>
<proteinExistence type="inferred from homology"/>